<evidence type="ECO:0000256" key="1">
    <source>
        <dbReference type="SAM" id="Phobius"/>
    </source>
</evidence>
<organism evidence="2 3">
    <name type="scientific">Canna indica</name>
    <name type="common">Indian-shot</name>
    <dbReference type="NCBI Taxonomy" id="4628"/>
    <lineage>
        <taxon>Eukaryota</taxon>
        <taxon>Viridiplantae</taxon>
        <taxon>Streptophyta</taxon>
        <taxon>Embryophyta</taxon>
        <taxon>Tracheophyta</taxon>
        <taxon>Spermatophyta</taxon>
        <taxon>Magnoliopsida</taxon>
        <taxon>Liliopsida</taxon>
        <taxon>Zingiberales</taxon>
        <taxon>Cannaceae</taxon>
        <taxon>Canna</taxon>
    </lineage>
</organism>
<dbReference type="EMBL" id="CP136892">
    <property type="protein sequence ID" value="WOL01886.1"/>
    <property type="molecule type" value="Genomic_DNA"/>
</dbReference>
<keyword evidence="3" id="KW-1185">Reference proteome</keyword>
<keyword evidence="1" id="KW-1133">Transmembrane helix</keyword>
<accession>A0AAQ3KA66</accession>
<protein>
    <submittedName>
        <fullName evidence="2">CASP-like protein</fullName>
    </submittedName>
</protein>
<evidence type="ECO:0000313" key="2">
    <source>
        <dbReference type="EMBL" id="WOL01886.1"/>
    </source>
</evidence>
<keyword evidence="1" id="KW-0812">Transmembrane</keyword>
<feature type="transmembrane region" description="Helical" evidence="1">
    <location>
        <begin position="20"/>
        <end position="39"/>
    </location>
</feature>
<gene>
    <name evidence="2" type="ORF">Cni_G10605</name>
</gene>
<evidence type="ECO:0000313" key="3">
    <source>
        <dbReference type="Proteomes" id="UP001327560"/>
    </source>
</evidence>
<dbReference type="AlphaFoldDB" id="A0AAQ3KA66"/>
<sequence length="70" mass="7694">MVQSMMQRWRREDLLEKGSLLLRTLAWFFSLVAVAVLASNRNGGWMNKLVGGSDSASVLDDAIVQARAVG</sequence>
<dbReference type="Proteomes" id="UP001327560">
    <property type="component" value="Chromosome 3"/>
</dbReference>
<name>A0AAQ3KA66_9LILI</name>
<reference evidence="2 3" key="1">
    <citation type="submission" date="2023-10" db="EMBL/GenBank/DDBJ databases">
        <title>Chromosome-scale genome assembly provides insights into flower coloration mechanisms of Canna indica.</title>
        <authorList>
            <person name="Li C."/>
        </authorList>
    </citation>
    <scope>NUCLEOTIDE SEQUENCE [LARGE SCALE GENOMIC DNA]</scope>
    <source>
        <tissue evidence="2">Flower</tissue>
    </source>
</reference>
<proteinExistence type="predicted"/>
<keyword evidence="1" id="KW-0472">Membrane</keyword>